<proteinExistence type="predicted"/>
<name>A0ACA9SJL4_9GLOM</name>
<feature type="non-terminal residue" evidence="1">
    <location>
        <position position="100"/>
    </location>
</feature>
<keyword evidence="2" id="KW-1185">Reference proteome</keyword>
<reference evidence="1" key="1">
    <citation type="submission" date="2021-06" db="EMBL/GenBank/DDBJ databases">
        <authorList>
            <person name="Kallberg Y."/>
            <person name="Tangrot J."/>
            <person name="Rosling A."/>
        </authorList>
    </citation>
    <scope>NUCLEOTIDE SEQUENCE</scope>
    <source>
        <strain evidence="1">MA461A</strain>
    </source>
</reference>
<gene>
    <name evidence="1" type="ORF">RPERSI_LOCUS32036</name>
</gene>
<protein>
    <submittedName>
        <fullName evidence="1">21539_t:CDS:1</fullName>
    </submittedName>
</protein>
<accession>A0ACA9SJL4</accession>
<dbReference type="EMBL" id="CAJVQC010131808">
    <property type="protein sequence ID" value="CAG8841814.1"/>
    <property type="molecule type" value="Genomic_DNA"/>
</dbReference>
<feature type="non-terminal residue" evidence="1">
    <location>
        <position position="1"/>
    </location>
</feature>
<evidence type="ECO:0000313" key="2">
    <source>
        <dbReference type="Proteomes" id="UP000789920"/>
    </source>
</evidence>
<evidence type="ECO:0000313" key="1">
    <source>
        <dbReference type="EMBL" id="CAG8841814.1"/>
    </source>
</evidence>
<comment type="caution">
    <text evidence="1">The sequence shown here is derived from an EMBL/GenBank/DDBJ whole genome shotgun (WGS) entry which is preliminary data.</text>
</comment>
<organism evidence="1 2">
    <name type="scientific">Racocetra persica</name>
    <dbReference type="NCBI Taxonomy" id="160502"/>
    <lineage>
        <taxon>Eukaryota</taxon>
        <taxon>Fungi</taxon>
        <taxon>Fungi incertae sedis</taxon>
        <taxon>Mucoromycota</taxon>
        <taxon>Glomeromycotina</taxon>
        <taxon>Glomeromycetes</taxon>
        <taxon>Diversisporales</taxon>
        <taxon>Gigasporaceae</taxon>
        <taxon>Racocetra</taxon>
    </lineage>
</organism>
<dbReference type="Proteomes" id="UP000789920">
    <property type="component" value="Unassembled WGS sequence"/>
</dbReference>
<sequence length="100" mass="12055">REYKRPNRRYRQKSDRVLIVKDIKRLNLSIEHLNDFTVKKNIKKNLVESFNYYLEKDQISAKNLDIDDLKIQAYLNKDTDPQFINLNINSIQQKNLANLF</sequence>